<dbReference type="GO" id="GO:0015344">
    <property type="term" value="F:siderophore uptake transmembrane transporter activity"/>
    <property type="evidence" value="ECO:0007669"/>
    <property type="project" value="TreeGrafter"/>
</dbReference>
<keyword evidence="6" id="KW-0472">Membrane</keyword>
<dbReference type="Pfam" id="PF13715">
    <property type="entry name" value="CarbopepD_reg_2"/>
    <property type="match status" value="1"/>
</dbReference>
<keyword evidence="9" id="KW-0378">Hydrolase</keyword>
<evidence type="ECO:0000256" key="3">
    <source>
        <dbReference type="ARBA" id="ARBA00022452"/>
    </source>
</evidence>
<dbReference type="InterPro" id="IPR039426">
    <property type="entry name" value="TonB-dep_rcpt-like"/>
</dbReference>
<dbReference type="EMBL" id="JADKFW010000005">
    <property type="protein sequence ID" value="MBK9717858.1"/>
    <property type="molecule type" value="Genomic_DNA"/>
</dbReference>
<gene>
    <name evidence="9" type="ORF">IPO85_10150</name>
</gene>
<dbReference type="GO" id="GO:0009279">
    <property type="term" value="C:cell outer membrane"/>
    <property type="evidence" value="ECO:0007669"/>
    <property type="project" value="UniProtKB-SubCell"/>
</dbReference>
<evidence type="ECO:0000256" key="5">
    <source>
        <dbReference type="ARBA" id="ARBA00022729"/>
    </source>
</evidence>
<evidence type="ECO:0000313" key="10">
    <source>
        <dbReference type="Proteomes" id="UP000808349"/>
    </source>
</evidence>
<dbReference type="SUPFAM" id="SSF49464">
    <property type="entry name" value="Carboxypeptidase regulatory domain-like"/>
    <property type="match status" value="1"/>
</dbReference>
<dbReference type="GO" id="GO:0044718">
    <property type="term" value="P:siderophore transmembrane transport"/>
    <property type="evidence" value="ECO:0007669"/>
    <property type="project" value="TreeGrafter"/>
</dbReference>
<keyword evidence="9" id="KW-0121">Carboxypeptidase</keyword>
<evidence type="ECO:0000256" key="6">
    <source>
        <dbReference type="ARBA" id="ARBA00023136"/>
    </source>
</evidence>
<dbReference type="InterPro" id="IPR037066">
    <property type="entry name" value="Plug_dom_sf"/>
</dbReference>
<evidence type="ECO:0000256" key="7">
    <source>
        <dbReference type="ARBA" id="ARBA00023237"/>
    </source>
</evidence>
<keyword evidence="4" id="KW-0812">Transmembrane</keyword>
<dbReference type="InterPro" id="IPR008969">
    <property type="entry name" value="CarboxyPept-like_regulatory"/>
</dbReference>
<dbReference type="AlphaFoldDB" id="A0A9D7S8S9"/>
<reference evidence="9 10" key="1">
    <citation type="submission" date="2020-10" db="EMBL/GenBank/DDBJ databases">
        <title>Connecting structure to function with the recovery of over 1000 high-quality activated sludge metagenome-assembled genomes encoding full-length rRNA genes using long-read sequencing.</title>
        <authorList>
            <person name="Singleton C.M."/>
            <person name="Petriglieri F."/>
            <person name="Kristensen J.M."/>
            <person name="Kirkegaard R.H."/>
            <person name="Michaelsen T.Y."/>
            <person name="Andersen M.H."/>
            <person name="Karst S.M."/>
            <person name="Dueholm M.S."/>
            <person name="Nielsen P.H."/>
            <person name="Albertsen M."/>
        </authorList>
    </citation>
    <scope>NUCLEOTIDE SEQUENCE [LARGE SCALE GENOMIC DNA]</scope>
    <source>
        <strain evidence="9">Ribe_18-Q3-R11-54_BAT3C.373</strain>
    </source>
</reference>
<keyword evidence="2" id="KW-0813">Transport</keyword>
<keyword evidence="5" id="KW-0732">Signal</keyword>
<dbReference type="PANTHER" id="PTHR30069:SF29">
    <property type="entry name" value="HEMOGLOBIN AND HEMOGLOBIN-HAPTOGLOBIN-BINDING PROTEIN 1-RELATED"/>
    <property type="match status" value="1"/>
</dbReference>
<proteinExistence type="predicted"/>
<dbReference type="InterPro" id="IPR012910">
    <property type="entry name" value="Plug_dom"/>
</dbReference>
<name>A0A9D7S8S9_9BACT</name>
<organism evidence="9 10">
    <name type="scientific">Candidatus Defluviibacterium haderslevense</name>
    <dbReference type="NCBI Taxonomy" id="2981993"/>
    <lineage>
        <taxon>Bacteria</taxon>
        <taxon>Pseudomonadati</taxon>
        <taxon>Bacteroidota</taxon>
        <taxon>Saprospiria</taxon>
        <taxon>Saprospirales</taxon>
        <taxon>Saprospiraceae</taxon>
        <taxon>Candidatus Defluviibacterium</taxon>
    </lineage>
</organism>
<dbReference type="Gene3D" id="2.40.170.20">
    <property type="entry name" value="TonB-dependent receptor, beta-barrel domain"/>
    <property type="match status" value="1"/>
</dbReference>
<dbReference type="GO" id="GO:0004180">
    <property type="term" value="F:carboxypeptidase activity"/>
    <property type="evidence" value="ECO:0007669"/>
    <property type="project" value="UniProtKB-KW"/>
</dbReference>
<dbReference type="Gene3D" id="2.170.130.10">
    <property type="entry name" value="TonB-dependent receptor, plug domain"/>
    <property type="match status" value="1"/>
</dbReference>
<keyword evidence="7" id="KW-0998">Cell outer membrane</keyword>
<protein>
    <submittedName>
        <fullName evidence="9">Carboxypeptidase-like regulatory domain-containing protein</fullName>
    </submittedName>
</protein>
<comment type="caution">
    <text evidence="9">The sequence shown here is derived from an EMBL/GenBank/DDBJ whole genome shotgun (WGS) entry which is preliminary data.</text>
</comment>
<evidence type="ECO:0000256" key="1">
    <source>
        <dbReference type="ARBA" id="ARBA00004571"/>
    </source>
</evidence>
<feature type="domain" description="TonB-dependent receptor plug" evidence="8">
    <location>
        <begin position="117"/>
        <end position="218"/>
    </location>
</feature>
<keyword evidence="3" id="KW-1134">Transmembrane beta strand</keyword>
<dbReference type="InterPro" id="IPR036942">
    <property type="entry name" value="Beta-barrel_TonB_sf"/>
</dbReference>
<keyword evidence="9" id="KW-0645">Protease</keyword>
<evidence type="ECO:0000313" key="9">
    <source>
        <dbReference type="EMBL" id="MBK9717858.1"/>
    </source>
</evidence>
<evidence type="ECO:0000259" key="8">
    <source>
        <dbReference type="Pfam" id="PF07715"/>
    </source>
</evidence>
<dbReference type="Pfam" id="PF07715">
    <property type="entry name" value="Plug"/>
    <property type="match status" value="1"/>
</dbReference>
<comment type="subcellular location">
    <subcellularLocation>
        <location evidence="1">Cell outer membrane</location>
        <topology evidence="1">Multi-pass membrane protein</topology>
    </subcellularLocation>
</comment>
<dbReference type="SUPFAM" id="SSF56935">
    <property type="entry name" value="Porins"/>
    <property type="match status" value="1"/>
</dbReference>
<evidence type="ECO:0000256" key="4">
    <source>
        <dbReference type="ARBA" id="ARBA00022692"/>
    </source>
</evidence>
<evidence type="ECO:0000256" key="2">
    <source>
        <dbReference type="ARBA" id="ARBA00022448"/>
    </source>
</evidence>
<dbReference type="PANTHER" id="PTHR30069">
    <property type="entry name" value="TONB-DEPENDENT OUTER MEMBRANE RECEPTOR"/>
    <property type="match status" value="1"/>
</dbReference>
<dbReference type="Proteomes" id="UP000808349">
    <property type="component" value="Unassembled WGS sequence"/>
</dbReference>
<sequence>MLRIILLGIILSIHFNINAQVLSGFIYNQKNNPLEGVSIYFLNTNNGTTTEEDGSFVLYRTVNQDTLLLFYPGIVTDTFILSKNENFIKLVLTEGITLNEVTISQNRSSNHFSLLNPANVETLNSSEFRKAACCSLAESFQTSNAVDLSFTSAVTGNREIQFLGLRGLYTQQLVENRPVFTGILSSLGYDLIPGTWLNQINILKGASSAIYGAQSMTGAINISLKKPDEDHRIYANAYADYHGRIESNLHLNKSWSKKSHSGLYLHGSQTSSNKDHNHDHFYDEPNQKRLNGLWRNTFYSKNWECQLNVQGILDQKSSGELKTNPNPYKVTQKLNHFNFSGNLGYLGFTNPDKSIGNIFDMAYSTLNNTYGEHKSLNAKESRFMYQMLYTNIYQTGMHKLNIGPTLAINIASEELFSSEYKKINYKEIIPGLFAEYQFQYGDIENSELKKWIVILSQRIEQISTNTIFWSPRISTRFNFNTRWTGRISGGRGYRHYRIFSDHMNYLANNRIIDIADLPNYESSWNYGLNLVGKPLINNSEIEINLDAYITTFQKQLIFDLDDNRPEKQYISFYELSGNSKTSHIGATIKIPIIKSISLKLGGKWINSKTNYHLGYRTQPFVPTWRALGSLDWESNNKIWSVNITGHFVGKMRLPDKTYLPSQLSAFYSETSNPFFHLQSQINYVKPHWEIYLGCENMTNYTQHHAIIDSKNTSSAYFETSEVYAPLNGIKPYIGIKWWLK</sequence>
<accession>A0A9D7S8S9</accession>